<dbReference type="EMBL" id="BMRP01000013">
    <property type="protein sequence ID" value="GGU70060.1"/>
    <property type="molecule type" value="Genomic_DNA"/>
</dbReference>
<keyword evidence="2" id="KW-0472">Membrane</keyword>
<proteinExistence type="predicted"/>
<reference evidence="4" key="1">
    <citation type="journal article" date="2019" name="Int. J. Syst. Evol. Microbiol.">
        <title>The Global Catalogue of Microorganisms (GCM) 10K type strain sequencing project: providing services to taxonomists for standard genome sequencing and annotation.</title>
        <authorList>
            <consortium name="The Broad Institute Genomics Platform"/>
            <consortium name="The Broad Institute Genome Sequencing Center for Infectious Disease"/>
            <person name="Wu L."/>
            <person name="Ma J."/>
        </authorList>
    </citation>
    <scope>NUCLEOTIDE SEQUENCE [LARGE SCALE GENOMIC DNA]</scope>
    <source>
        <strain evidence="4">JCM 3399</strain>
    </source>
</reference>
<keyword evidence="2" id="KW-0812">Transmembrane</keyword>
<feature type="transmembrane region" description="Helical" evidence="2">
    <location>
        <begin position="94"/>
        <end position="116"/>
    </location>
</feature>
<evidence type="ECO:0000313" key="4">
    <source>
        <dbReference type="Proteomes" id="UP000654471"/>
    </source>
</evidence>
<organism evidence="3 4">
    <name type="scientific">Streptomyces albospinus</name>
    <dbReference type="NCBI Taxonomy" id="285515"/>
    <lineage>
        <taxon>Bacteria</taxon>
        <taxon>Bacillati</taxon>
        <taxon>Actinomycetota</taxon>
        <taxon>Actinomycetes</taxon>
        <taxon>Kitasatosporales</taxon>
        <taxon>Streptomycetaceae</taxon>
        <taxon>Streptomyces</taxon>
    </lineage>
</organism>
<gene>
    <name evidence="3" type="ORF">GCM10010211_39620</name>
</gene>
<evidence type="ECO:0000256" key="2">
    <source>
        <dbReference type="SAM" id="Phobius"/>
    </source>
</evidence>
<name>A0ABQ2V709_9ACTN</name>
<feature type="compositionally biased region" description="Low complexity" evidence="1">
    <location>
        <begin position="213"/>
        <end position="226"/>
    </location>
</feature>
<accession>A0ABQ2V709</accession>
<keyword evidence="2" id="KW-1133">Transmembrane helix</keyword>
<sequence length="268" mass="27562">MHENDRLQAQDAPEFERTLDRALNSAEIREALQRTARTLNSEQLRSEALAARAAITAVATAEYREFVQLRASTAPARPVEPKTGTGTQTRSGGLLPALGVLVPGLAATAAAVFLLFGFGLRAVAAPSPLADELIAAGWTSAGVAGVATLTGLIWMLVTAARNRAAADARTPEDADPETARAHAAWQLALLERGIMPFLLGRLDTPGSDGGQNRAGRPALPRPAAAGVSGSTGEGRPVPSDGPGFSSPDFAGPDFGSPDFSGPKAPGTP</sequence>
<comment type="caution">
    <text evidence="3">The sequence shown here is derived from an EMBL/GenBank/DDBJ whole genome shotgun (WGS) entry which is preliminary data.</text>
</comment>
<evidence type="ECO:0000256" key="1">
    <source>
        <dbReference type="SAM" id="MobiDB-lite"/>
    </source>
</evidence>
<evidence type="ECO:0000313" key="3">
    <source>
        <dbReference type="EMBL" id="GGU70060.1"/>
    </source>
</evidence>
<dbReference type="RefSeq" id="WP_189301748.1">
    <property type="nucleotide sequence ID" value="NZ_BMRP01000013.1"/>
</dbReference>
<dbReference type="Proteomes" id="UP000654471">
    <property type="component" value="Unassembled WGS sequence"/>
</dbReference>
<feature type="region of interest" description="Disordered" evidence="1">
    <location>
        <begin position="201"/>
        <end position="268"/>
    </location>
</feature>
<keyword evidence="4" id="KW-1185">Reference proteome</keyword>
<feature type="transmembrane region" description="Helical" evidence="2">
    <location>
        <begin position="136"/>
        <end position="157"/>
    </location>
</feature>
<protein>
    <submittedName>
        <fullName evidence="3">Membrane protein</fullName>
    </submittedName>
</protein>